<name>A0ACB9N7H9_BAUVA</name>
<dbReference type="EMBL" id="CM039432">
    <property type="protein sequence ID" value="KAI4331862.1"/>
    <property type="molecule type" value="Genomic_DNA"/>
</dbReference>
<protein>
    <submittedName>
        <fullName evidence="1">Uncharacterized protein</fullName>
    </submittedName>
</protein>
<reference evidence="1 2" key="1">
    <citation type="journal article" date="2022" name="DNA Res.">
        <title>Chromosomal-level genome assembly of the orchid tree Bauhinia variegata (Leguminosae; Cercidoideae) supports the allotetraploid origin hypothesis of Bauhinia.</title>
        <authorList>
            <person name="Zhong Y."/>
            <person name="Chen Y."/>
            <person name="Zheng D."/>
            <person name="Pang J."/>
            <person name="Liu Y."/>
            <person name="Luo S."/>
            <person name="Meng S."/>
            <person name="Qian L."/>
            <person name="Wei D."/>
            <person name="Dai S."/>
            <person name="Zhou R."/>
        </authorList>
    </citation>
    <scope>NUCLEOTIDE SEQUENCE [LARGE SCALE GENOMIC DNA]</scope>
    <source>
        <strain evidence="1">BV-YZ2020</strain>
    </source>
</reference>
<gene>
    <name evidence="1" type="ORF">L6164_016815</name>
</gene>
<accession>A0ACB9N7H9</accession>
<organism evidence="1 2">
    <name type="scientific">Bauhinia variegata</name>
    <name type="common">Purple orchid tree</name>
    <name type="synonym">Phanera variegata</name>
    <dbReference type="NCBI Taxonomy" id="167791"/>
    <lineage>
        <taxon>Eukaryota</taxon>
        <taxon>Viridiplantae</taxon>
        <taxon>Streptophyta</taxon>
        <taxon>Embryophyta</taxon>
        <taxon>Tracheophyta</taxon>
        <taxon>Spermatophyta</taxon>
        <taxon>Magnoliopsida</taxon>
        <taxon>eudicotyledons</taxon>
        <taxon>Gunneridae</taxon>
        <taxon>Pentapetalae</taxon>
        <taxon>rosids</taxon>
        <taxon>fabids</taxon>
        <taxon>Fabales</taxon>
        <taxon>Fabaceae</taxon>
        <taxon>Cercidoideae</taxon>
        <taxon>Cercideae</taxon>
        <taxon>Bauhiniinae</taxon>
        <taxon>Bauhinia</taxon>
    </lineage>
</organism>
<sequence length="266" mass="30169">MAKNVADMMTKDWFNGFSHLKDIYPAKDSQKIKLRVGRIWSVTSNDANGPHLIAINMILMDELSDKIQASPYRCDLVARRPGIMILPCLQRIQACCDTSILQYMSLVYLLAIRSCNSLSRRETVLERDWRLGCKMKAKRVAGIWHISKLQDLRSWVSSKTINYCSLLEGDDGDVSRRVDGLLWYKDLGNRLYGEFSMAVVQANRTSIGVYDGHGGFEASQFVGDNLFCNLKSEDQSMSEDVIKKAFSAKYVLALVKHRVSVNSWIP</sequence>
<keyword evidence="2" id="KW-1185">Reference proteome</keyword>
<evidence type="ECO:0000313" key="2">
    <source>
        <dbReference type="Proteomes" id="UP000828941"/>
    </source>
</evidence>
<dbReference type="Proteomes" id="UP000828941">
    <property type="component" value="Chromosome 7"/>
</dbReference>
<evidence type="ECO:0000313" key="1">
    <source>
        <dbReference type="EMBL" id="KAI4331862.1"/>
    </source>
</evidence>
<comment type="caution">
    <text evidence="1">The sequence shown here is derived from an EMBL/GenBank/DDBJ whole genome shotgun (WGS) entry which is preliminary data.</text>
</comment>
<proteinExistence type="predicted"/>